<dbReference type="Gene3D" id="3.40.80.10">
    <property type="entry name" value="Peptidoglycan recognition protein-like"/>
    <property type="match status" value="1"/>
</dbReference>
<keyword evidence="4" id="KW-1185">Reference proteome</keyword>
<dbReference type="SUPFAM" id="SSF55846">
    <property type="entry name" value="N-acetylmuramoyl-L-alanine amidase-like"/>
    <property type="match status" value="1"/>
</dbReference>
<dbReference type="InterPro" id="IPR036505">
    <property type="entry name" value="Amidase/PGRP_sf"/>
</dbReference>
<evidence type="ECO:0000313" key="3">
    <source>
        <dbReference type="EMBL" id="MBL6280140.1"/>
    </source>
</evidence>
<evidence type="ECO:0000313" key="4">
    <source>
        <dbReference type="Proteomes" id="UP000661193"/>
    </source>
</evidence>
<dbReference type="Gene3D" id="1.10.101.10">
    <property type="entry name" value="PGBD-like superfamily/PGBD"/>
    <property type="match status" value="1"/>
</dbReference>
<reference evidence="3 4" key="1">
    <citation type="submission" date="2021-01" db="EMBL/GenBank/DDBJ databases">
        <title>Genome sequencing of Micromonospora fiedleri MG-37.</title>
        <authorList>
            <person name="Moreland P.E.J."/>
            <person name="Stach J.E.M."/>
        </authorList>
    </citation>
    <scope>NUCLEOTIDE SEQUENCE [LARGE SCALE GENOMIC DNA]</scope>
    <source>
        <strain evidence="3 4">MG-37</strain>
    </source>
</reference>
<organism evidence="3 4">
    <name type="scientific">Micromonospora fiedleri</name>
    <dbReference type="NCBI Taxonomy" id="1157498"/>
    <lineage>
        <taxon>Bacteria</taxon>
        <taxon>Bacillati</taxon>
        <taxon>Actinomycetota</taxon>
        <taxon>Actinomycetes</taxon>
        <taxon>Micromonosporales</taxon>
        <taxon>Micromonosporaceae</taxon>
        <taxon>Micromonospora</taxon>
    </lineage>
</organism>
<dbReference type="InterPro" id="IPR006619">
    <property type="entry name" value="PGRP_domain_met/bac"/>
</dbReference>
<dbReference type="PANTHER" id="PTHR11022:SF41">
    <property type="entry name" value="PEPTIDOGLYCAN-RECOGNITION PROTEIN LC-RELATED"/>
    <property type="match status" value="1"/>
</dbReference>
<dbReference type="InterPro" id="IPR036366">
    <property type="entry name" value="PGBDSf"/>
</dbReference>
<gene>
    <name evidence="3" type="ORF">JMF97_28660</name>
</gene>
<dbReference type="Proteomes" id="UP000661193">
    <property type="component" value="Unassembled WGS sequence"/>
</dbReference>
<proteinExistence type="inferred from homology"/>
<evidence type="ECO:0000259" key="2">
    <source>
        <dbReference type="SMART" id="SM00701"/>
    </source>
</evidence>
<name>A0ABS1UUT9_9ACTN</name>
<comment type="similarity">
    <text evidence="1">Belongs to the N-acetylmuramoyl-L-alanine amidase 2 family.</text>
</comment>
<sequence length="283" mass="31200">MDIISRAEWGARPPEGRDVTTWSKRTAFMGHYSAASATQTPRQIQDFHMRERGWADIGYNFLISSTSGAIFEGRGWLTVGAHCAGHNTPAIGVCIIGADKPNVQDVSDAARRSFKWLYEEANRRKGSKLTLLGHKDRGATACPGDEIYSWLKAGLPIVGQPTPAPKPPAGSKPAPGTPIPFPLPAGWYFGPASGPDYSVSGLYERYFRGRTDRAWLREWATQLGRRGWSVGKGRRWLGEHGNDGIYGPEYRALALAFQRDQRLRQDALIGVNTWTAAFTNPVT</sequence>
<dbReference type="InterPro" id="IPR002502">
    <property type="entry name" value="Amidase_domain"/>
</dbReference>
<feature type="domain" description="Peptidoglycan recognition protein family" evidence="2">
    <location>
        <begin position="1"/>
        <end position="136"/>
    </location>
</feature>
<dbReference type="EMBL" id="JAETXL010000015">
    <property type="protein sequence ID" value="MBL6280140.1"/>
    <property type="molecule type" value="Genomic_DNA"/>
</dbReference>
<dbReference type="CDD" id="cd06583">
    <property type="entry name" value="PGRP"/>
    <property type="match status" value="1"/>
</dbReference>
<comment type="caution">
    <text evidence="3">The sequence shown here is derived from an EMBL/GenBank/DDBJ whole genome shotgun (WGS) entry which is preliminary data.</text>
</comment>
<protein>
    <submittedName>
        <fullName evidence="3">N-acetylmuramoyl-L-alanine amidase</fullName>
    </submittedName>
</protein>
<evidence type="ECO:0000256" key="1">
    <source>
        <dbReference type="ARBA" id="ARBA00007553"/>
    </source>
</evidence>
<accession>A0ABS1UUT9</accession>
<dbReference type="PANTHER" id="PTHR11022">
    <property type="entry name" value="PEPTIDOGLYCAN RECOGNITION PROTEIN"/>
    <property type="match status" value="1"/>
</dbReference>
<dbReference type="SMART" id="SM00701">
    <property type="entry name" value="PGRP"/>
    <property type="match status" value="1"/>
</dbReference>
<dbReference type="RefSeq" id="WP_203224369.1">
    <property type="nucleotide sequence ID" value="NZ_JAETXL010000015.1"/>
</dbReference>
<dbReference type="InterPro" id="IPR015510">
    <property type="entry name" value="PGRP"/>
</dbReference>